<keyword evidence="2" id="KW-1185">Reference proteome</keyword>
<accession>A0A2P4Y962</accession>
<dbReference type="OrthoDB" id="90081at2759"/>
<evidence type="ECO:0000313" key="2">
    <source>
        <dbReference type="Proteomes" id="UP000237271"/>
    </source>
</evidence>
<protein>
    <submittedName>
        <fullName evidence="1">Uncharacterized protein</fullName>
    </submittedName>
</protein>
<comment type="caution">
    <text evidence="1">The sequence shown here is derived from an EMBL/GenBank/DDBJ whole genome shotgun (WGS) entry which is preliminary data.</text>
</comment>
<gene>
    <name evidence="1" type="ORF">PHPALM_8717</name>
</gene>
<dbReference type="Proteomes" id="UP000237271">
    <property type="component" value="Unassembled WGS sequence"/>
</dbReference>
<dbReference type="EMBL" id="NCKW01004884">
    <property type="protein sequence ID" value="POM74342.1"/>
    <property type="molecule type" value="Genomic_DNA"/>
</dbReference>
<dbReference type="SUPFAM" id="SSF53098">
    <property type="entry name" value="Ribonuclease H-like"/>
    <property type="match status" value="1"/>
</dbReference>
<organism evidence="1 2">
    <name type="scientific">Phytophthora palmivora</name>
    <dbReference type="NCBI Taxonomy" id="4796"/>
    <lineage>
        <taxon>Eukaryota</taxon>
        <taxon>Sar</taxon>
        <taxon>Stramenopiles</taxon>
        <taxon>Oomycota</taxon>
        <taxon>Peronosporomycetes</taxon>
        <taxon>Peronosporales</taxon>
        <taxon>Peronosporaceae</taxon>
        <taxon>Phytophthora</taxon>
    </lineage>
</organism>
<dbReference type="InterPro" id="IPR012337">
    <property type="entry name" value="RNaseH-like_sf"/>
</dbReference>
<evidence type="ECO:0000313" key="1">
    <source>
        <dbReference type="EMBL" id="POM74342.1"/>
    </source>
</evidence>
<reference evidence="1 2" key="1">
    <citation type="journal article" date="2017" name="Genome Biol. Evol.">
        <title>Phytophthora megakarya and P. palmivora, closely related causal agents of cacao black pod rot, underwent increases in genome sizes and gene numbers by different mechanisms.</title>
        <authorList>
            <person name="Ali S.S."/>
            <person name="Shao J."/>
            <person name="Lary D.J."/>
            <person name="Kronmiller B."/>
            <person name="Shen D."/>
            <person name="Strem M.D."/>
            <person name="Amoako-Attah I."/>
            <person name="Akrofi A.Y."/>
            <person name="Begoude B.A."/>
            <person name="Ten Hoopen G.M."/>
            <person name="Coulibaly K."/>
            <person name="Kebe B.I."/>
            <person name="Melnick R.L."/>
            <person name="Guiltinan M.J."/>
            <person name="Tyler B.M."/>
            <person name="Meinhardt L.W."/>
            <person name="Bailey B.A."/>
        </authorList>
    </citation>
    <scope>NUCLEOTIDE SEQUENCE [LARGE SCALE GENOMIC DNA]</scope>
    <source>
        <strain evidence="2">sbr112.9</strain>
    </source>
</reference>
<name>A0A2P4Y962_9STRA</name>
<proteinExistence type="predicted"/>
<dbReference type="AlphaFoldDB" id="A0A2P4Y962"/>
<sequence>MTNGFPDCHLTDKPFQHVEDYKDYGRGECTTLDTFGFVADYVRTVYHWIRCFVERNITIEQVDNKLTRDMSRRAYVSSLTLKKKAIAQEISDSSGIMFDGWSAGSTYYVGVYAIYVVEDSPCRVFLALAPHFVENDLGADSHIAFITEALAVLTSRLPAFDSSLVTTTSPTRLWPRESAYLFICTSHRLDLAFQQHAAEYESLLSQVNEMMCQLQTETISEAEQSHLSIGHFVHNHVFYSQFTKSHNTELRPIKTRWSSSFKIINRVLQIKDAVKRVEAVEEPVSRARDCRELTRHEK</sequence>
<dbReference type="PANTHER" id="PTHR40866">
    <property type="entry name" value="BED-TYPE DOMAIN-CONTAINING PROTEIN"/>
    <property type="match status" value="1"/>
</dbReference>
<dbReference type="PANTHER" id="PTHR40866:SF1">
    <property type="entry name" value="BED-TYPE DOMAIN-CONTAINING PROTEIN"/>
    <property type="match status" value="1"/>
</dbReference>